<evidence type="ECO:0000259" key="8">
    <source>
        <dbReference type="PROSITE" id="PS51366"/>
    </source>
</evidence>
<feature type="domain" description="MI" evidence="8">
    <location>
        <begin position="320"/>
        <end position="443"/>
    </location>
</feature>
<dbReference type="PROSITE" id="PS51366">
    <property type="entry name" value="MI"/>
    <property type="match status" value="2"/>
</dbReference>
<gene>
    <name evidence="9" type="primary">MA3</name>
</gene>
<feature type="region of interest" description="Disordered" evidence="7">
    <location>
        <begin position="443"/>
        <end position="463"/>
    </location>
</feature>
<feature type="domain" description="MI" evidence="8">
    <location>
        <begin position="158"/>
        <end position="279"/>
    </location>
</feature>
<dbReference type="GO" id="GO:0005829">
    <property type="term" value="C:cytosol"/>
    <property type="evidence" value="ECO:0007669"/>
    <property type="project" value="TreeGrafter"/>
</dbReference>
<dbReference type="InterPro" id="IPR039778">
    <property type="entry name" value="PDCD4"/>
</dbReference>
<dbReference type="FunFam" id="1.25.40.180:FF:000008">
    <property type="entry name" value="Programmed cell death protein 4"/>
    <property type="match status" value="1"/>
</dbReference>
<dbReference type="PANTHER" id="PTHR12626">
    <property type="entry name" value="PROGRAMMED CELL DEATH 4"/>
    <property type="match status" value="1"/>
</dbReference>
<dbReference type="Gene3D" id="1.25.40.180">
    <property type="match status" value="2"/>
</dbReference>
<evidence type="ECO:0000313" key="9">
    <source>
        <dbReference type="EMBL" id="CAA75614.1"/>
    </source>
</evidence>
<evidence type="ECO:0000256" key="5">
    <source>
        <dbReference type="ARBA" id="ARBA00022737"/>
    </source>
</evidence>
<dbReference type="InterPro" id="IPR016024">
    <property type="entry name" value="ARM-type_fold"/>
</dbReference>
<dbReference type="AlphaFoldDB" id="O96944"/>
<feature type="compositionally biased region" description="Polar residues" evidence="7">
    <location>
        <begin position="1"/>
        <end position="31"/>
    </location>
</feature>
<evidence type="ECO:0000256" key="4">
    <source>
        <dbReference type="ARBA" id="ARBA00022490"/>
    </source>
</evidence>
<dbReference type="GO" id="GO:0005634">
    <property type="term" value="C:nucleus"/>
    <property type="evidence" value="ECO:0007669"/>
    <property type="project" value="TreeGrafter"/>
</dbReference>
<dbReference type="GO" id="GO:0045892">
    <property type="term" value="P:negative regulation of DNA-templated transcription"/>
    <property type="evidence" value="ECO:0007669"/>
    <property type="project" value="InterPro"/>
</dbReference>
<keyword evidence="4" id="KW-0963">Cytoplasm</keyword>
<evidence type="ECO:0000256" key="7">
    <source>
        <dbReference type="SAM" id="MobiDB-lite"/>
    </source>
</evidence>
<protein>
    <recommendedName>
        <fullName evidence="3">Programmed cell death protein 4</fullName>
    </recommendedName>
</protein>
<evidence type="ECO:0000256" key="1">
    <source>
        <dbReference type="ARBA" id="ARBA00004496"/>
    </source>
</evidence>
<keyword evidence="5" id="KW-0677">Repeat</keyword>
<dbReference type="EMBL" id="Y15421">
    <property type="protein sequence ID" value="CAA75614.1"/>
    <property type="molecule type" value="mRNA"/>
</dbReference>
<feature type="compositionally biased region" description="Gly residues" evidence="7">
    <location>
        <begin position="104"/>
        <end position="113"/>
    </location>
</feature>
<name>O96944_SUBDO</name>
<dbReference type="PANTHER" id="PTHR12626:SF0">
    <property type="entry name" value="PROGRAMMED CELL DEATH PROTEIN 4"/>
    <property type="match status" value="1"/>
</dbReference>
<evidence type="ECO:0000256" key="6">
    <source>
        <dbReference type="ARBA" id="ARBA00023242"/>
    </source>
</evidence>
<comment type="similarity">
    <text evidence="2">Belongs to the PDCD4 family.</text>
</comment>
<comment type="subcellular location">
    <subcellularLocation>
        <location evidence="1">Cytoplasm</location>
    </subcellularLocation>
</comment>
<feature type="compositionally biased region" description="Basic residues" evidence="7">
    <location>
        <begin position="48"/>
        <end position="58"/>
    </location>
</feature>
<dbReference type="InterPro" id="IPR003891">
    <property type="entry name" value="Initiation_fac_eIF4g_MI"/>
</dbReference>
<dbReference type="SMART" id="SM00544">
    <property type="entry name" value="MA3"/>
    <property type="match status" value="2"/>
</dbReference>
<reference evidence="9" key="1">
    <citation type="journal article" date="1998" name="Mar. Biol.">
        <title>Apoptosis in marine sponges: A biomarker for environmental stress (cadmium and bacteria).</title>
        <authorList>
            <person name="Wagner C."/>
            <person name="Steffen R."/>
            <person name="Koziol C."/>
            <person name="Batel R."/>
            <person name="Lacorn M."/>
            <person name="Steinhart H."/>
            <person name="Simat T."/>
            <person name="Mueller W.E.G."/>
        </authorList>
    </citation>
    <scope>NUCLEOTIDE SEQUENCE</scope>
</reference>
<evidence type="ECO:0000256" key="3">
    <source>
        <dbReference type="ARBA" id="ARBA00014414"/>
    </source>
</evidence>
<accession>O96944</accession>
<organism evidence="9">
    <name type="scientific">Suberites domuncula</name>
    <name type="common">Sponge</name>
    <dbReference type="NCBI Taxonomy" id="55567"/>
    <lineage>
        <taxon>Eukaryota</taxon>
        <taxon>Metazoa</taxon>
        <taxon>Porifera</taxon>
        <taxon>Demospongiae</taxon>
        <taxon>Heteroscleromorpha</taxon>
        <taxon>Suberitida</taxon>
        <taxon>Suberitidae</taxon>
        <taxon>Suberites</taxon>
    </lineage>
</organism>
<sequence>MSSMEVEPQQVNGFGGSKNSPTNGHHVQFDTTVKVVTMPATSTQPSSRPKHKARRRARVPANLDIGEDETSSVSSTTKPPSPSKLKKMADKERRSRSGRRGQPKKGGGGGKGTWGNITDEMYAEPVTHDTHDPNYDSVDEDDATYLVSPSSSQMSALDFEKTAIEIFKEYFDHGDTQEVASSLEELSIKNIKHEVVRIVVTLALEEKAANREKVSVLLSDLYGQVINGREVAKGFDIILSQLNDLILDTPDAASVIGNFIARCVADDCLPPAFVSNHTDVTNEQIIVALKRAQLLLSIKHSIARLDNVWGVGGGQRPVMFLISKMNLLLKEYLSSGDCEEATRCLRDLEVPHFHHELVHEALVLVMEDATDHTAKMIASLLQHMGQTGVISTDQFNSGIMRVFSDMTDIVLDIPNAYHTLSKFVERGAAAGFVSRQIAEEIPSRGRKRYVSEGDGGAIKSPED</sequence>
<evidence type="ECO:0000256" key="2">
    <source>
        <dbReference type="ARBA" id="ARBA00005497"/>
    </source>
</evidence>
<proteinExistence type="evidence at transcript level"/>
<dbReference type="Pfam" id="PF02847">
    <property type="entry name" value="MA3"/>
    <property type="match status" value="2"/>
</dbReference>
<keyword evidence="6" id="KW-0539">Nucleus</keyword>
<dbReference type="SUPFAM" id="SSF48371">
    <property type="entry name" value="ARM repeat"/>
    <property type="match status" value="2"/>
</dbReference>
<feature type="region of interest" description="Disordered" evidence="7">
    <location>
        <begin position="1"/>
        <end position="117"/>
    </location>
</feature>
<dbReference type="FunFam" id="1.25.40.180:FF:000009">
    <property type="entry name" value="programmed cell death protein 4"/>
    <property type="match status" value="1"/>
</dbReference>